<evidence type="ECO:0000256" key="1">
    <source>
        <dbReference type="SAM" id="SignalP"/>
    </source>
</evidence>
<proteinExistence type="predicted"/>
<dbReference type="Gene3D" id="3.20.20.370">
    <property type="entry name" value="Glycoside hydrolase/deacetylase"/>
    <property type="match status" value="1"/>
</dbReference>
<organism evidence="3 4">
    <name type="scientific">Choanephora cucurbitarum</name>
    <dbReference type="NCBI Taxonomy" id="101091"/>
    <lineage>
        <taxon>Eukaryota</taxon>
        <taxon>Fungi</taxon>
        <taxon>Fungi incertae sedis</taxon>
        <taxon>Mucoromycota</taxon>
        <taxon>Mucoromycotina</taxon>
        <taxon>Mucoromycetes</taxon>
        <taxon>Mucorales</taxon>
        <taxon>Mucorineae</taxon>
        <taxon>Choanephoraceae</taxon>
        <taxon>Choanephoroideae</taxon>
        <taxon>Choanephora</taxon>
    </lineage>
</organism>
<evidence type="ECO:0000313" key="4">
    <source>
        <dbReference type="Proteomes" id="UP000093000"/>
    </source>
</evidence>
<feature type="signal peptide" evidence="1">
    <location>
        <begin position="1"/>
        <end position="23"/>
    </location>
</feature>
<dbReference type="OrthoDB" id="504708at2759"/>
<dbReference type="InterPro" id="IPR011330">
    <property type="entry name" value="Glyco_hydro/deAcase_b/a-brl"/>
</dbReference>
<dbReference type="InParanoid" id="A0A1C7N794"/>
<dbReference type="STRING" id="101091.A0A1C7N794"/>
<evidence type="ECO:0000313" key="3">
    <source>
        <dbReference type="EMBL" id="OBZ84941.1"/>
    </source>
</evidence>
<dbReference type="SUPFAM" id="SSF88713">
    <property type="entry name" value="Glycoside hydrolase/deacetylase"/>
    <property type="match status" value="1"/>
</dbReference>
<keyword evidence="4" id="KW-1185">Reference proteome</keyword>
<keyword evidence="1" id="KW-0732">Signal</keyword>
<gene>
    <name evidence="3" type="ORF">A0J61_07008</name>
</gene>
<feature type="domain" description="NodB homology" evidence="2">
    <location>
        <begin position="58"/>
        <end position="183"/>
    </location>
</feature>
<dbReference type="PANTHER" id="PTHR45985:SF3">
    <property type="entry name" value="CHITIN DEACETYLASE-LIKE 4"/>
    <property type="match status" value="1"/>
</dbReference>
<dbReference type="InterPro" id="IPR002509">
    <property type="entry name" value="NODB_dom"/>
</dbReference>
<accession>A0A1C7N794</accession>
<dbReference type="PANTHER" id="PTHR45985">
    <property type="match status" value="1"/>
</dbReference>
<protein>
    <recommendedName>
        <fullName evidence="2">NodB homology domain-containing protein</fullName>
    </recommendedName>
</protein>
<dbReference type="CDD" id="cd10919">
    <property type="entry name" value="CE4_CDA_like"/>
    <property type="match status" value="1"/>
</dbReference>
<dbReference type="GO" id="GO:0005975">
    <property type="term" value="P:carbohydrate metabolic process"/>
    <property type="evidence" value="ECO:0007669"/>
    <property type="project" value="InterPro"/>
</dbReference>
<dbReference type="AlphaFoldDB" id="A0A1C7N794"/>
<evidence type="ECO:0000259" key="2">
    <source>
        <dbReference type="Pfam" id="PF01522"/>
    </source>
</evidence>
<dbReference type="Pfam" id="PF01522">
    <property type="entry name" value="Polysacc_deac_1"/>
    <property type="match status" value="1"/>
</dbReference>
<reference evidence="3 4" key="1">
    <citation type="submission" date="2016-03" db="EMBL/GenBank/DDBJ databases">
        <title>Choanephora cucurbitarum.</title>
        <authorList>
            <person name="Min B."/>
            <person name="Park H."/>
            <person name="Park J.-H."/>
            <person name="Shin H.-D."/>
            <person name="Choi I.-G."/>
        </authorList>
    </citation>
    <scope>NUCLEOTIDE SEQUENCE [LARGE SCALE GENOMIC DNA]</scope>
    <source>
        <strain evidence="3 4">KUS-F28377</strain>
    </source>
</reference>
<feature type="chain" id="PRO_5008889526" description="NodB homology domain-containing protein" evidence="1">
    <location>
        <begin position="24"/>
        <end position="497"/>
    </location>
</feature>
<dbReference type="GO" id="GO:0016810">
    <property type="term" value="F:hydrolase activity, acting on carbon-nitrogen (but not peptide) bonds"/>
    <property type="evidence" value="ECO:0007669"/>
    <property type="project" value="InterPro"/>
</dbReference>
<dbReference type="InterPro" id="IPR052740">
    <property type="entry name" value="CE4"/>
</dbReference>
<name>A0A1C7N794_9FUNG</name>
<dbReference type="Proteomes" id="UP000093000">
    <property type="component" value="Unassembled WGS sequence"/>
</dbReference>
<comment type="caution">
    <text evidence="3">The sequence shown here is derived from an EMBL/GenBank/DDBJ whole genome shotgun (WGS) entry which is preliminary data.</text>
</comment>
<dbReference type="EMBL" id="LUGH01000452">
    <property type="protein sequence ID" value="OBZ84941.1"/>
    <property type="molecule type" value="Genomic_DNA"/>
</dbReference>
<sequence>MKFFGISTAVLAILSISSQLAQAATTASPCDPTTCKLPNCLCPSLTPPAGLSPKDVPQFVTITFDDSVQADLLATAYDLLDVKNPNGCSAKGSWYVSMQYTDFSLVQQWYAQGNEVADHTFTHVVFDCLLISQSGSPSAQEIAAARAMLNQYAGIPLGKLKGFRAPFLNYTEDTLREVAKQGFLYDTSTTGIVDDCYWPYTLDNGLANDCWNNVCGSELKLPGFWEIPMYAVNDNANTAQLMDVYLAGTPSDVTAWSNTNFDRHYNGNRAPFGIYVHPTHLTKYPSLADPTAQKEGVVNFIKSLASKPDVWFVTNEQLLQWMQNPVPASQLANQPYMKCELPKTNKEICNGLETINITSGVVSGPLVNQCNFNTVNWATCFNCPSTAPTVDNPTPNSAVAATDAKYRHPVPNNCDSIWWDPIAGQCLCNGTDCAYNDTAVPLSTGSASSSASASASPPISSAQAASSAAKDTSNAATLTSGVIGLALSMGVAAMMTL</sequence>